<name>A0A1X1UIY4_9MYCO</name>
<dbReference type="EMBL" id="LQOW01000031">
    <property type="protein sequence ID" value="ORV56774.1"/>
    <property type="molecule type" value="Genomic_DNA"/>
</dbReference>
<dbReference type="PANTHER" id="PTHR30461:SF23">
    <property type="entry name" value="DNA RECOMBINASE-RELATED"/>
    <property type="match status" value="1"/>
</dbReference>
<proteinExistence type="predicted"/>
<dbReference type="PROSITE" id="PS51737">
    <property type="entry name" value="RECOMBINASE_DNA_BIND"/>
    <property type="match status" value="1"/>
</dbReference>
<dbReference type="PROSITE" id="PS51736">
    <property type="entry name" value="RECOMBINASES_3"/>
    <property type="match status" value="1"/>
</dbReference>
<dbReference type="InterPro" id="IPR050639">
    <property type="entry name" value="SSR_resolvase"/>
</dbReference>
<organism evidence="3 4">
    <name type="scientific">Mycobacterium fragae</name>
    <dbReference type="NCBI Taxonomy" id="1260918"/>
    <lineage>
        <taxon>Bacteria</taxon>
        <taxon>Bacillati</taxon>
        <taxon>Actinomycetota</taxon>
        <taxon>Actinomycetes</taxon>
        <taxon>Mycobacteriales</taxon>
        <taxon>Mycobacteriaceae</taxon>
        <taxon>Mycobacterium</taxon>
    </lineage>
</organism>
<evidence type="ECO:0000313" key="4">
    <source>
        <dbReference type="Proteomes" id="UP000194000"/>
    </source>
</evidence>
<dbReference type="Pfam" id="PF00239">
    <property type="entry name" value="Resolvase"/>
    <property type="match status" value="1"/>
</dbReference>
<gene>
    <name evidence="3" type="ORF">AWC06_00735</name>
</gene>
<dbReference type="InterPro" id="IPR006119">
    <property type="entry name" value="Resolv_N"/>
</dbReference>
<dbReference type="RefSeq" id="WP_085199583.1">
    <property type="nucleotide sequence ID" value="NZ_JACKVI010000012.1"/>
</dbReference>
<keyword evidence="4" id="KW-1185">Reference proteome</keyword>
<dbReference type="SMART" id="SM00857">
    <property type="entry name" value="Resolvase"/>
    <property type="match status" value="1"/>
</dbReference>
<dbReference type="SUPFAM" id="SSF53041">
    <property type="entry name" value="Resolvase-like"/>
    <property type="match status" value="1"/>
</dbReference>
<dbReference type="Gene3D" id="3.90.1750.20">
    <property type="entry name" value="Putative Large Serine Recombinase, Chain B, Domain 2"/>
    <property type="match status" value="1"/>
</dbReference>
<feature type="domain" description="Resolvase/invertase-type recombinase catalytic" evidence="1">
    <location>
        <begin position="8"/>
        <end position="157"/>
    </location>
</feature>
<dbReference type="GO" id="GO:0003677">
    <property type="term" value="F:DNA binding"/>
    <property type="evidence" value="ECO:0007669"/>
    <property type="project" value="InterPro"/>
</dbReference>
<comment type="caution">
    <text evidence="3">The sequence shown here is derived from an EMBL/GenBank/DDBJ whole genome shotgun (WGS) entry which is preliminary data.</text>
</comment>
<dbReference type="CDD" id="cd00338">
    <property type="entry name" value="Ser_Recombinase"/>
    <property type="match status" value="1"/>
</dbReference>
<dbReference type="InterPro" id="IPR011109">
    <property type="entry name" value="DNA_bind_recombinase_dom"/>
</dbReference>
<sequence>MESFGGGLAGIYTRISADVNGDALGVQRQEADARKLCASHGWTVVQIFCDNDRSAYNRRKARPAYLAMLDAIKAGEINVIVAWHPDRLHRQTRELVPFIDLINEYGVRVETVTAGRYDLSTPSGRMNARIVGSVAEYESEHKAERVRRKLEANAAEGLNHGGSRPYGWTVDRKALDPAEVVVVRDAAERVLAGESVKAIARVLNGAGHRTATGREWRDVTVRDMLLRPRNAGLRVHHGEVVGHGKWTPILPADVFHQVEAILSNPARRTNPGNDGRVHLLSVLARCAVCDTPVVVAKGKPYKGKSKPIYRCRSAHVIRDQASVDDLVTRIILARLALPDAVDLLAEPDRAEQVHAAAARVQELHDRLNDAAEAYAAGAITLAQLTTINAAVSPKLDQAQTDAASPDRDKVLGGLVRATHPATVWERMTPDRRRAVVDMLVEIRIMPTRKGPRFNPKSVKITWKT</sequence>
<dbReference type="Proteomes" id="UP000194000">
    <property type="component" value="Unassembled WGS sequence"/>
</dbReference>
<dbReference type="GO" id="GO:0000150">
    <property type="term" value="F:DNA strand exchange activity"/>
    <property type="evidence" value="ECO:0007669"/>
    <property type="project" value="InterPro"/>
</dbReference>
<evidence type="ECO:0000259" key="1">
    <source>
        <dbReference type="PROSITE" id="PS51736"/>
    </source>
</evidence>
<reference evidence="3 4" key="1">
    <citation type="submission" date="2016-01" db="EMBL/GenBank/DDBJ databases">
        <title>The new phylogeny of the genus Mycobacterium.</title>
        <authorList>
            <person name="Tarcisio F."/>
            <person name="Conor M."/>
            <person name="Antonella G."/>
            <person name="Elisabetta G."/>
            <person name="Giulia F.S."/>
            <person name="Sara T."/>
            <person name="Anna F."/>
            <person name="Clotilde B."/>
            <person name="Roberto B."/>
            <person name="Veronica D.S."/>
            <person name="Fabio R."/>
            <person name="Monica P."/>
            <person name="Olivier J."/>
            <person name="Enrico T."/>
            <person name="Nicola S."/>
        </authorList>
    </citation>
    <scope>NUCLEOTIDE SEQUENCE [LARGE SCALE GENOMIC DNA]</scope>
    <source>
        <strain evidence="3 4">DSM 45731</strain>
    </source>
</reference>
<feature type="domain" description="Recombinase" evidence="2">
    <location>
        <begin position="165"/>
        <end position="268"/>
    </location>
</feature>
<evidence type="ECO:0000313" key="3">
    <source>
        <dbReference type="EMBL" id="ORV56774.1"/>
    </source>
</evidence>
<dbReference type="AlphaFoldDB" id="A0A1X1UIY4"/>
<dbReference type="OrthoDB" id="4500247at2"/>
<dbReference type="InterPro" id="IPR038109">
    <property type="entry name" value="DNA_bind_recomb_sf"/>
</dbReference>
<dbReference type="Pfam" id="PF07508">
    <property type="entry name" value="Recombinase"/>
    <property type="match status" value="1"/>
</dbReference>
<evidence type="ECO:0000259" key="2">
    <source>
        <dbReference type="PROSITE" id="PS51737"/>
    </source>
</evidence>
<dbReference type="InterPro" id="IPR036162">
    <property type="entry name" value="Resolvase-like_N_sf"/>
</dbReference>
<dbReference type="PANTHER" id="PTHR30461">
    <property type="entry name" value="DNA-INVERTASE FROM LAMBDOID PROPHAGE"/>
    <property type="match status" value="1"/>
</dbReference>
<protein>
    <submittedName>
        <fullName evidence="3">Serine recombinase</fullName>
    </submittedName>
</protein>
<dbReference type="STRING" id="1260918.AWC06_00735"/>
<dbReference type="Gene3D" id="3.40.50.1390">
    <property type="entry name" value="Resolvase, N-terminal catalytic domain"/>
    <property type="match status" value="1"/>
</dbReference>
<accession>A0A1X1UIY4</accession>